<dbReference type="OrthoDB" id="9775224at2"/>
<dbReference type="InterPro" id="IPR022488">
    <property type="entry name" value="PPK2-related"/>
</dbReference>
<keyword evidence="3" id="KW-1185">Reference proteome</keyword>
<feature type="domain" description="Polyphosphate kinase-2-related" evidence="1">
    <location>
        <begin position="53"/>
        <end position="270"/>
    </location>
</feature>
<dbReference type="PANTHER" id="PTHR34383:SF3">
    <property type="entry name" value="POLYPHOSPHATE:AMP PHOSPHOTRANSFERASE"/>
    <property type="match status" value="1"/>
</dbReference>
<dbReference type="NCBIfam" id="TIGR03709">
    <property type="entry name" value="PPK2_rel_1"/>
    <property type="match status" value="1"/>
</dbReference>
<evidence type="ECO:0000313" key="2">
    <source>
        <dbReference type="EMBL" id="ORB52342.1"/>
    </source>
</evidence>
<comment type="caution">
    <text evidence="2">The sequence shown here is derived from an EMBL/GenBank/DDBJ whole genome shotgun (WGS) entry which is preliminary data.</text>
</comment>
<dbReference type="GO" id="GO:0016776">
    <property type="term" value="F:phosphotransferase activity, phosphate group as acceptor"/>
    <property type="evidence" value="ECO:0007669"/>
    <property type="project" value="InterPro"/>
</dbReference>
<dbReference type="InterPro" id="IPR022300">
    <property type="entry name" value="PPK2-rel_1"/>
</dbReference>
<dbReference type="Proteomes" id="UP000192534">
    <property type="component" value="Unassembled WGS sequence"/>
</dbReference>
<dbReference type="SUPFAM" id="SSF52540">
    <property type="entry name" value="P-loop containing nucleoside triphosphate hydrolases"/>
    <property type="match status" value="1"/>
</dbReference>
<gene>
    <name evidence="2" type="ORF">BST42_15415</name>
</gene>
<accession>A0A1X0IU21</accession>
<dbReference type="AlphaFoldDB" id="A0A1X0IU21"/>
<proteinExistence type="predicted"/>
<dbReference type="InterPro" id="IPR027417">
    <property type="entry name" value="P-loop_NTPase"/>
</dbReference>
<dbReference type="Pfam" id="PF03976">
    <property type="entry name" value="PPK2"/>
    <property type="match status" value="1"/>
</dbReference>
<dbReference type="Gene3D" id="3.40.50.300">
    <property type="entry name" value="P-loop containing nucleotide triphosphate hydrolases"/>
    <property type="match status" value="1"/>
</dbReference>
<dbReference type="EMBL" id="MVIH01000006">
    <property type="protein sequence ID" value="ORB52342.1"/>
    <property type="molecule type" value="Genomic_DNA"/>
</dbReference>
<evidence type="ECO:0000313" key="3">
    <source>
        <dbReference type="Proteomes" id="UP000192534"/>
    </source>
</evidence>
<dbReference type="RefSeq" id="WP_083120174.1">
    <property type="nucleotide sequence ID" value="NZ_JACKUO010000026.1"/>
</dbReference>
<protein>
    <submittedName>
        <fullName evidence="2">PPK2 family polyphosphate--nucleotide phosphotransferase</fullName>
    </submittedName>
</protein>
<reference evidence="2 3" key="1">
    <citation type="submission" date="2016-12" db="EMBL/GenBank/DDBJ databases">
        <title>The new phylogeny of genus Mycobacterium.</title>
        <authorList>
            <person name="Tortoli E."/>
            <person name="Trovato A."/>
            <person name="Cirillo D.M."/>
        </authorList>
    </citation>
    <scope>NUCLEOTIDE SEQUENCE [LARGE SCALE GENOMIC DNA]</scope>
    <source>
        <strain evidence="2 3">DSM 44223</strain>
    </source>
</reference>
<evidence type="ECO:0000259" key="1">
    <source>
        <dbReference type="Pfam" id="PF03976"/>
    </source>
</evidence>
<dbReference type="PANTHER" id="PTHR34383">
    <property type="entry name" value="POLYPHOSPHATE:AMP PHOSPHOTRANSFERASE-RELATED"/>
    <property type="match status" value="1"/>
</dbReference>
<sequence length="290" mass="32814">MGARIEAAASGWDVSPVHLLRPIPGIFSLADLDTSATPGFVGSKSDAVRLMQDRGKRLHTLQEKLYADAVAGNGRAVLLVLQGMDAAGKGGIIRHVLGTVNPEGVDHAPFGVPSSEERQHHFLWRVHKALPRLGHIGVFDRSHYEDVLVARVRRLVPEEVWQGRYCEINEFEDQVADQGTVIVKVAMFISLDEQRQRLLDRLQDPHKYWKFSPRDVDDRLLWPAYRDAYQALLDKTSTEVAPWYVVPSDHKWYSRITVMELLIAALESMNLSWPSASYDIDEEIARLERS</sequence>
<keyword evidence="2" id="KW-0808">Transferase</keyword>
<name>A0A1X0IU21_MYCRH</name>
<organism evidence="2 3">
    <name type="scientific">Mycolicibacterium rhodesiae</name>
    <name type="common">Mycobacterium rhodesiae</name>
    <dbReference type="NCBI Taxonomy" id="36814"/>
    <lineage>
        <taxon>Bacteria</taxon>
        <taxon>Bacillati</taxon>
        <taxon>Actinomycetota</taxon>
        <taxon>Actinomycetes</taxon>
        <taxon>Mycobacteriales</taxon>
        <taxon>Mycobacteriaceae</taxon>
        <taxon>Mycolicibacterium</taxon>
    </lineage>
</organism>
<dbReference type="GO" id="GO:0006797">
    <property type="term" value="P:polyphosphate metabolic process"/>
    <property type="evidence" value="ECO:0007669"/>
    <property type="project" value="InterPro"/>
</dbReference>